<evidence type="ECO:0000256" key="1">
    <source>
        <dbReference type="ARBA" id="ARBA00006336"/>
    </source>
</evidence>
<feature type="domain" description="Isochorismatase-like" evidence="8">
    <location>
        <begin position="12"/>
        <end position="214"/>
    </location>
</feature>
<evidence type="ECO:0000256" key="7">
    <source>
        <dbReference type="ARBA" id="ARBA00043224"/>
    </source>
</evidence>
<dbReference type="PANTHER" id="PTHR11080">
    <property type="entry name" value="PYRAZINAMIDASE/NICOTINAMIDASE"/>
    <property type="match status" value="1"/>
</dbReference>
<accession>A0A178IDL6</accession>
<evidence type="ECO:0000259" key="8">
    <source>
        <dbReference type="Pfam" id="PF00857"/>
    </source>
</evidence>
<comment type="similarity">
    <text evidence="1">Belongs to the isochorismatase family.</text>
</comment>
<dbReference type="EMBL" id="LRRQ01000185">
    <property type="protein sequence ID" value="OAM87126.1"/>
    <property type="molecule type" value="Genomic_DNA"/>
</dbReference>
<dbReference type="InterPro" id="IPR036380">
    <property type="entry name" value="Isochorismatase-like_sf"/>
</dbReference>
<evidence type="ECO:0000256" key="6">
    <source>
        <dbReference type="ARBA" id="ARBA00039017"/>
    </source>
</evidence>
<keyword evidence="2" id="KW-0662">Pyridine nucleotide biosynthesis</keyword>
<dbReference type="GO" id="GO:0046872">
    <property type="term" value="F:metal ion binding"/>
    <property type="evidence" value="ECO:0007669"/>
    <property type="project" value="UniProtKB-KW"/>
</dbReference>
<sequence length="215" mass="21803">MPNYIPAAKPAAALIVVDVQRDFMTGGALAVPLADEKLPAPEGILPRVNGLMAGGGYARVVLTQDFHPAGHCSFASTLGVPLYAKGKTAAGRGQVAWPDHCVAGTAGAEFHPGLYARYANAIIRKGVNPAYDSYSGFADDGGEQTGLAGYLQSAGITAVDVAGIATDFCVKATALHAHENGFATRVLLGACAGVAAAGIEEAIAELRAAGVVVIE</sequence>
<dbReference type="Proteomes" id="UP000078486">
    <property type="component" value="Unassembled WGS sequence"/>
</dbReference>
<evidence type="ECO:0000256" key="5">
    <source>
        <dbReference type="ARBA" id="ARBA00037900"/>
    </source>
</evidence>
<dbReference type="GO" id="GO:0008936">
    <property type="term" value="F:nicotinamidase activity"/>
    <property type="evidence" value="ECO:0007669"/>
    <property type="project" value="UniProtKB-EC"/>
</dbReference>
<dbReference type="OrthoDB" id="9796485at2"/>
<proteinExistence type="inferred from homology"/>
<evidence type="ECO:0000313" key="10">
    <source>
        <dbReference type="Proteomes" id="UP000078486"/>
    </source>
</evidence>
<keyword evidence="10" id="KW-1185">Reference proteome</keyword>
<gene>
    <name evidence="9" type="ORF">AW736_24490</name>
</gene>
<protein>
    <recommendedName>
        <fullName evidence="6">nicotinamidase</fullName>
        <ecNumber evidence="6">3.5.1.19</ecNumber>
    </recommendedName>
    <alternativeName>
        <fullName evidence="7">Nicotinamide deamidase</fullName>
    </alternativeName>
</protein>
<dbReference type="RefSeq" id="WP_068773033.1">
    <property type="nucleotide sequence ID" value="NZ_CP109796.1"/>
</dbReference>
<name>A0A178IDL6_9BACT</name>
<dbReference type="InterPro" id="IPR052347">
    <property type="entry name" value="Isochorismatase_Nicotinamidase"/>
</dbReference>
<evidence type="ECO:0000256" key="3">
    <source>
        <dbReference type="ARBA" id="ARBA00022723"/>
    </source>
</evidence>
<dbReference type="PANTHER" id="PTHR11080:SF2">
    <property type="entry name" value="LD05707P"/>
    <property type="match status" value="1"/>
</dbReference>
<organism evidence="9 10">
    <name type="scientific">Termitidicoccus mucosus</name>
    <dbReference type="NCBI Taxonomy" id="1184151"/>
    <lineage>
        <taxon>Bacteria</taxon>
        <taxon>Pseudomonadati</taxon>
        <taxon>Verrucomicrobiota</taxon>
        <taxon>Opitutia</taxon>
        <taxon>Opitutales</taxon>
        <taxon>Opitutaceae</taxon>
        <taxon>Termitidicoccus</taxon>
    </lineage>
</organism>
<keyword evidence="3" id="KW-0479">Metal-binding</keyword>
<dbReference type="Gene3D" id="3.40.50.850">
    <property type="entry name" value="Isochorismatase-like"/>
    <property type="match status" value="1"/>
</dbReference>
<evidence type="ECO:0000313" key="9">
    <source>
        <dbReference type="EMBL" id="OAM87126.1"/>
    </source>
</evidence>
<dbReference type="SUPFAM" id="SSF52499">
    <property type="entry name" value="Isochorismatase-like hydrolases"/>
    <property type="match status" value="1"/>
</dbReference>
<comment type="caution">
    <text evidence="9">The sequence shown here is derived from an EMBL/GenBank/DDBJ whole genome shotgun (WGS) entry which is preliminary data.</text>
</comment>
<dbReference type="Pfam" id="PF00857">
    <property type="entry name" value="Isochorismatase"/>
    <property type="match status" value="1"/>
</dbReference>
<evidence type="ECO:0000256" key="4">
    <source>
        <dbReference type="ARBA" id="ARBA00022801"/>
    </source>
</evidence>
<dbReference type="InterPro" id="IPR000868">
    <property type="entry name" value="Isochorismatase-like_dom"/>
</dbReference>
<keyword evidence="4" id="KW-0378">Hydrolase</keyword>
<dbReference type="EC" id="3.5.1.19" evidence="6"/>
<reference evidence="9 10" key="1">
    <citation type="submission" date="2016-01" db="EMBL/GenBank/DDBJ databases">
        <title>High potential of lignocellulose degradation of a new Verrucomicrobia species.</title>
        <authorList>
            <person name="Wang Y."/>
            <person name="Shi Y."/>
            <person name="Qiu Z."/>
            <person name="Liu S."/>
            <person name="Yang H."/>
        </authorList>
    </citation>
    <scope>NUCLEOTIDE SEQUENCE [LARGE SCALE GENOMIC DNA]</scope>
    <source>
        <strain evidence="9 10">TSB47</strain>
    </source>
</reference>
<evidence type="ECO:0000256" key="2">
    <source>
        <dbReference type="ARBA" id="ARBA00022642"/>
    </source>
</evidence>
<dbReference type="GO" id="GO:0019363">
    <property type="term" value="P:pyridine nucleotide biosynthetic process"/>
    <property type="evidence" value="ECO:0007669"/>
    <property type="project" value="UniProtKB-KW"/>
</dbReference>
<dbReference type="AlphaFoldDB" id="A0A178IDL6"/>
<dbReference type="STRING" id="1184151.AW736_24490"/>
<comment type="pathway">
    <text evidence="5">Cofactor biosynthesis; nicotinate biosynthesis; nicotinate from nicotinamide: step 1/1.</text>
</comment>